<feature type="domain" description="Tyrosinase copper-binding" evidence="9">
    <location>
        <begin position="333"/>
        <end position="344"/>
    </location>
</feature>
<comment type="cofactor">
    <cofactor evidence="1">
        <name>Cu(2+)</name>
        <dbReference type="ChEBI" id="CHEBI:29036"/>
    </cofactor>
</comment>
<evidence type="ECO:0000256" key="2">
    <source>
        <dbReference type="ARBA" id="ARBA00009928"/>
    </source>
</evidence>
<evidence type="ECO:0000256" key="4">
    <source>
        <dbReference type="ARBA" id="ARBA00022784"/>
    </source>
</evidence>
<keyword evidence="3" id="KW-0479">Metal-binding</keyword>
<evidence type="ECO:0000256" key="3">
    <source>
        <dbReference type="ARBA" id="ARBA00022723"/>
    </source>
</evidence>
<dbReference type="Pfam" id="PF12142">
    <property type="entry name" value="PPO1_DWL"/>
    <property type="match status" value="1"/>
</dbReference>
<keyword evidence="5" id="KW-0560">Oxidoreductase</keyword>
<keyword evidence="4" id="KW-0883">Thioether bond</keyword>
<dbReference type="Gene3D" id="1.10.1280.10">
    <property type="entry name" value="Di-copper center containing domain from catechol oxidase"/>
    <property type="match status" value="1"/>
</dbReference>
<evidence type="ECO:0000313" key="10">
    <source>
        <dbReference type="EMBL" id="CAK9199983.1"/>
    </source>
</evidence>
<organism evidence="10 11">
    <name type="scientific">Sphagnum troendelagicum</name>
    <dbReference type="NCBI Taxonomy" id="128251"/>
    <lineage>
        <taxon>Eukaryota</taxon>
        <taxon>Viridiplantae</taxon>
        <taxon>Streptophyta</taxon>
        <taxon>Embryophyta</taxon>
        <taxon>Bryophyta</taxon>
        <taxon>Sphagnophytina</taxon>
        <taxon>Sphagnopsida</taxon>
        <taxon>Sphagnales</taxon>
        <taxon>Sphagnaceae</taxon>
        <taxon>Sphagnum</taxon>
    </lineage>
</organism>
<dbReference type="PANTHER" id="PTHR11474:SF76">
    <property type="entry name" value="SHKT DOMAIN-CONTAINING PROTEIN"/>
    <property type="match status" value="1"/>
</dbReference>
<dbReference type="InterPro" id="IPR050316">
    <property type="entry name" value="Tyrosinase/Hemocyanin"/>
</dbReference>
<evidence type="ECO:0000313" key="11">
    <source>
        <dbReference type="Proteomes" id="UP001497512"/>
    </source>
</evidence>
<dbReference type="SUPFAM" id="SSF48056">
    <property type="entry name" value="Di-copper centre-containing domain"/>
    <property type="match status" value="1"/>
</dbReference>
<keyword evidence="6" id="KW-0186">Copper</keyword>
<evidence type="ECO:0000256" key="6">
    <source>
        <dbReference type="ARBA" id="ARBA00023008"/>
    </source>
</evidence>
<sequence length="567" mass="63998">MLHLVGGSLVLFQGGNNQSNLAAVCIAHKNMMMLVVIMSLAAFACKGLVQALPFPAPNFNNCNNYQGCCPAPYKGTISEKLYVFDRKLPMRTRPAAHLLDDAYIAKYQRAYRLLRALPDSDPRSWKNQAKLHCAYCNAAFNFDVLTSSGRSSTMRFEVHYGWLFLPWHRFFLYFHERILAKLLGDDDTFALPFWNWDNQSPDPPLANVIPLAFANPMYDNKVQSSLYDERRNRCTKWPNVIDLQDGLECANQTLELKTTLRQWNNRLMYTQLVTAAPISRLFFGESYKLGSTSGRGAGTLETAPHGTVHVWTGNPNATIPFSDMGILQYAALDPIFYAHHGNIDRLWEVWKSLPGGNRKDLSQADYLNTQFLFYDENAALVKVQISQALNINNFRYNYEGVPNSWIHEGSDAASAPCFPASTSEINEMIFNTPPLSTKNFTTFANSSITFRVQRPLEKELHREEVLVIKSLKLEGPVGPALKAFLYFPTANPTTPITCIEFFGRTGGFGVVFGFDLPDSDMEWRLALGYKLQSLGMDQFSHVVVTLVQLGLPQIIQLKNAQIVYFDE</sequence>
<protein>
    <recommendedName>
        <fullName evidence="8 9">Tyrosinase copper-binding domain-containing protein</fullName>
    </recommendedName>
</protein>
<dbReference type="PROSITE" id="PS00497">
    <property type="entry name" value="TYROSINASE_1"/>
    <property type="match status" value="1"/>
</dbReference>
<feature type="domain" description="Tyrosinase copper-binding" evidence="8">
    <location>
        <begin position="159"/>
        <end position="176"/>
    </location>
</feature>
<dbReference type="InterPro" id="IPR022740">
    <property type="entry name" value="Polyphenol_oxidase_C"/>
</dbReference>
<evidence type="ECO:0000259" key="8">
    <source>
        <dbReference type="PROSITE" id="PS00497"/>
    </source>
</evidence>
<dbReference type="Proteomes" id="UP001497512">
    <property type="component" value="Chromosome 12"/>
</dbReference>
<dbReference type="InterPro" id="IPR008922">
    <property type="entry name" value="Di-copper_centre_dom_sf"/>
</dbReference>
<evidence type="ECO:0000256" key="5">
    <source>
        <dbReference type="ARBA" id="ARBA00023002"/>
    </source>
</evidence>
<reference evidence="10" key="1">
    <citation type="submission" date="2024-02" db="EMBL/GenBank/DDBJ databases">
        <authorList>
            <consortium name="ELIXIR-Norway"/>
            <consortium name="Elixir Norway"/>
        </authorList>
    </citation>
    <scope>NUCLEOTIDE SEQUENCE</scope>
</reference>
<dbReference type="InterPro" id="IPR002227">
    <property type="entry name" value="Tyrosinase_Cu-bd"/>
</dbReference>
<proteinExistence type="inferred from homology"/>
<dbReference type="PROSITE" id="PS00498">
    <property type="entry name" value="TYROSINASE_2"/>
    <property type="match status" value="1"/>
</dbReference>
<accession>A0ABP0TM67</accession>
<evidence type="ECO:0000259" key="9">
    <source>
        <dbReference type="PROSITE" id="PS00498"/>
    </source>
</evidence>
<gene>
    <name evidence="10" type="ORF">CSSPTR1EN2_LOCUS5209</name>
</gene>
<dbReference type="EMBL" id="OZ019904">
    <property type="protein sequence ID" value="CAK9199983.1"/>
    <property type="molecule type" value="Genomic_DNA"/>
</dbReference>
<dbReference type="PRINTS" id="PR00092">
    <property type="entry name" value="TYROSINASE"/>
</dbReference>
<name>A0ABP0TM67_9BRYO</name>
<dbReference type="Pfam" id="PF12143">
    <property type="entry name" value="PPO1_KFDV"/>
    <property type="match status" value="1"/>
</dbReference>
<dbReference type="Pfam" id="PF00264">
    <property type="entry name" value="Tyrosinase"/>
    <property type="match status" value="1"/>
</dbReference>
<comment type="similarity">
    <text evidence="2">Belongs to the tyrosinase family.</text>
</comment>
<keyword evidence="7" id="KW-1015">Disulfide bond</keyword>
<dbReference type="PANTHER" id="PTHR11474">
    <property type="entry name" value="TYROSINASE FAMILY MEMBER"/>
    <property type="match status" value="1"/>
</dbReference>
<evidence type="ECO:0000256" key="7">
    <source>
        <dbReference type="ARBA" id="ARBA00023157"/>
    </source>
</evidence>
<dbReference type="InterPro" id="IPR022739">
    <property type="entry name" value="Polyphenol_oxidase_cen"/>
</dbReference>
<evidence type="ECO:0000256" key="1">
    <source>
        <dbReference type="ARBA" id="ARBA00001973"/>
    </source>
</evidence>
<keyword evidence="11" id="KW-1185">Reference proteome</keyword>